<sequence length="475" mass="54477">MSKPKRLHPAAVILHIVIGIRNSLFFFILLFVTLFDDKLLYAFLAMLALLLLIIITSVLTWQRFTYRVEEDELRLEYGIIIRKKRFISKHRIQSIDLTQNILHRIFKLTKVEIETAGTGAEAEASLICVTLTEGEALRAELKSISSREQHENEIEEEAYLAQTITRKQLLLAGATSGSIGVLLAIAGFAFSEIERFIPSNFYDDAYRWIIGLGLLIMVLFIVGTLLLLWLLGIIGTMIKYWNFTITKVDEDIVITRGLLEKKQITIPLKRIQAVGYAESVIRQPFGYATVIAEIAGGSNEKGEDFSTVLFPIMKVEEVEAFLEKFLPMYVNKQNNMQSLPKRARKYYIIRMTIPALLLLGVVFFVFPHLSWIPLILLAVCVGLSLLQHKDAGYLINGQKLLIRYRNINKVTMVLHHKRIQAFNKKQNWFHRKENLARLKLSIIGKMGLGKHYTIKELDVTDVDDLSDWYSYRKKG</sequence>
<feature type="domain" description="YdbS-like PH" evidence="2">
    <location>
        <begin position="391"/>
        <end position="469"/>
    </location>
</feature>
<dbReference type="PANTHER" id="PTHR34473:SF2">
    <property type="entry name" value="UPF0699 TRANSMEMBRANE PROTEIN YDBT"/>
    <property type="match status" value="1"/>
</dbReference>
<organism evidence="3 4">
    <name type="scientific">Ornithinibacillus bavariensis</name>
    <dbReference type="NCBI Taxonomy" id="545502"/>
    <lineage>
        <taxon>Bacteria</taxon>
        <taxon>Bacillati</taxon>
        <taxon>Bacillota</taxon>
        <taxon>Bacilli</taxon>
        <taxon>Bacillales</taxon>
        <taxon>Bacillaceae</taxon>
        <taxon>Ornithinibacillus</taxon>
    </lineage>
</organism>
<feature type="transmembrane region" description="Helical" evidence="1">
    <location>
        <begin position="12"/>
        <end position="34"/>
    </location>
</feature>
<dbReference type="AlphaFoldDB" id="A0A919XAN3"/>
<keyword evidence="1 3" id="KW-0812">Transmembrane</keyword>
<accession>A0A919XAN3</accession>
<name>A0A919XAN3_9BACI</name>
<dbReference type="Proteomes" id="UP000676917">
    <property type="component" value="Unassembled WGS sequence"/>
</dbReference>
<evidence type="ECO:0000313" key="3">
    <source>
        <dbReference type="EMBL" id="GIO27123.1"/>
    </source>
</evidence>
<dbReference type="EMBL" id="BORP01000003">
    <property type="protein sequence ID" value="GIO27123.1"/>
    <property type="molecule type" value="Genomic_DNA"/>
</dbReference>
<evidence type="ECO:0000256" key="1">
    <source>
        <dbReference type="SAM" id="Phobius"/>
    </source>
</evidence>
<feature type="transmembrane region" description="Helical" evidence="1">
    <location>
        <begin position="370"/>
        <end position="386"/>
    </location>
</feature>
<dbReference type="InterPro" id="IPR005182">
    <property type="entry name" value="YdbS-like_PH"/>
</dbReference>
<evidence type="ECO:0000313" key="4">
    <source>
        <dbReference type="Proteomes" id="UP000676917"/>
    </source>
</evidence>
<feature type="transmembrane region" description="Helical" evidence="1">
    <location>
        <begin position="208"/>
        <end position="231"/>
    </location>
</feature>
<evidence type="ECO:0000259" key="2">
    <source>
        <dbReference type="Pfam" id="PF03703"/>
    </source>
</evidence>
<gene>
    <name evidence="3" type="primary">ydbT</name>
    <name evidence="3" type="ORF">J43TS3_17340</name>
</gene>
<dbReference type="PIRSF" id="PIRSF026631">
    <property type="entry name" value="UCP026631"/>
    <property type="match status" value="1"/>
</dbReference>
<comment type="caution">
    <text evidence="3">The sequence shown here is derived from an EMBL/GenBank/DDBJ whole genome shotgun (WGS) entry which is preliminary data.</text>
</comment>
<dbReference type="Pfam" id="PF03703">
    <property type="entry name" value="bPH_2"/>
    <property type="match status" value="3"/>
</dbReference>
<keyword evidence="1" id="KW-0472">Membrane</keyword>
<keyword evidence="4" id="KW-1185">Reference proteome</keyword>
<keyword evidence="1" id="KW-1133">Transmembrane helix</keyword>
<feature type="transmembrane region" description="Helical" evidence="1">
    <location>
        <begin position="40"/>
        <end position="61"/>
    </location>
</feature>
<protein>
    <submittedName>
        <fullName evidence="3">UPF0699 transmembrane protein YdbT</fullName>
    </submittedName>
</protein>
<feature type="transmembrane region" description="Helical" evidence="1">
    <location>
        <begin position="169"/>
        <end position="188"/>
    </location>
</feature>
<reference evidence="3" key="1">
    <citation type="submission" date="2021-03" db="EMBL/GenBank/DDBJ databases">
        <title>Antimicrobial resistance genes in bacteria isolated from Japanese honey, and their potential for conferring macrolide and lincosamide resistance in the American foulbrood pathogen Paenibacillus larvae.</title>
        <authorList>
            <person name="Okamoto M."/>
            <person name="Kumagai M."/>
            <person name="Kanamori H."/>
            <person name="Takamatsu D."/>
        </authorList>
    </citation>
    <scope>NUCLEOTIDE SEQUENCE</scope>
    <source>
        <strain evidence="3">J43TS3</strain>
    </source>
</reference>
<dbReference type="InterPro" id="IPR014529">
    <property type="entry name" value="UCP026631"/>
</dbReference>
<proteinExistence type="predicted"/>
<dbReference type="PANTHER" id="PTHR34473">
    <property type="entry name" value="UPF0699 TRANSMEMBRANE PROTEIN YDBS"/>
    <property type="match status" value="1"/>
</dbReference>
<feature type="domain" description="YdbS-like PH" evidence="2">
    <location>
        <begin position="240"/>
        <end position="323"/>
    </location>
</feature>
<feature type="domain" description="YdbS-like PH" evidence="2">
    <location>
        <begin position="61"/>
        <end position="138"/>
    </location>
</feature>
<feature type="transmembrane region" description="Helical" evidence="1">
    <location>
        <begin position="346"/>
        <end position="364"/>
    </location>
</feature>